<gene>
    <name evidence="1" type="ORF">AVEN_115858_1</name>
</gene>
<protein>
    <submittedName>
        <fullName evidence="1">Uncharacterized protein</fullName>
    </submittedName>
</protein>
<keyword evidence="2" id="KW-1185">Reference proteome</keyword>
<name>A0A4Y2SPD6_ARAVE</name>
<comment type="caution">
    <text evidence="1">The sequence shown here is derived from an EMBL/GenBank/DDBJ whole genome shotgun (WGS) entry which is preliminary data.</text>
</comment>
<dbReference type="Proteomes" id="UP000499080">
    <property type="component" value="Unassembled WGS sequence"/>
</dbReference>
<reference evidence="1 2" key="1">
    <citation type="journal article" date="2019" name="Sci. Rep.">
        <title>Orb-weaving spider Araneus ventricosus genome elucidates the spidroin gene catalogue.</title>
        <authorList>
            <person name="Kono N."/>
            <person name="Nakamura H."/>
            <person name="Ohtoshi R."/>
            <person name="Moran D.A.P."/>
            <person name="Shinohara A."/>
            <person name="Yoshida Y."/>
            <person name="Fujiwara M."/>
            <person name="Mori M."/>
            <person name="Tomita M."/>
            <person name="Arakawa K."/>
        </authorList>
    </citation>
    <scope>NUCLEOTIDE SEQUENCE [LARGE SCALE GENOMIC DNA]</scope>
</reference>
<evidence type="ECO:0000313" key="2">
    <source>
        <dbReference type="Proteomes" id="UP000499080"/>
    </source>
</evidence>
<organism evidence="1 2">
    <name type="scientific">Araneus ventricosus</name>
    <name type="common">Orbweaver spider</name>
    <name type="synonym">Epeira ventricosa</name>
    <dbReference type="NCBI Taxonomy" id="182803"/>
    <lineage>
        <taxon>Eukaryota</taxon>
        <taxon>Metazoa</taxon>
        <taxon>Ecdysozoa</taxon>
        <taxon>Arthropoda</taxon>
        <taxon>Chelicerata</taxon>
        <taxon>Arachnida</taxon>
        <taxon>Araneae</taxon>
        <taxon>Araneomorphae</taxon>
        <taxon>Entelegynae</taxon>
        <taxon>Araneoidea</taxon>
        <taxon>Araneidae</taxon>
        <taxon>Araneus</taxon>
    </lineage>
</organism>
<accession>A0A4Y2SPD6</accession>
<dbReference type="EMBL" id="BGPR01022584">
    <property type="protein sequence ID" value="GBN89039.1"/>
    <property type="molecule type" value="Genomic_DNA"/>
</dbReference>
<proteinExistence type="predicted"/>
<sequence length="93" mass="10886">MIRSFHKMYCINLSMRKKSEIDGLGRRKKQKYSNKGNEMLDAKMIHLKNVKVLEGLNEDDQMIFVGKGMRQKDIVSNVWIDDVQLVPENSSER</sequence>
<dbReference type="AlphaFoldDB" id="A0A4Y2SPD6"/>
<evidence type="ECO:0000313" key="1">
    <source>
        <dbReference type="EMBL" id="GBN89039.1"/>
    </source>
</evidence>